<dbReference type="OrthoDB" id="5181746at2"/>
<organism evidence="2 3">
    <name type="scientific">Nocardioides oleivorans</name>
    <dbReference type="NCBI Taxonomy" id="273676"/>
    <lineage>
        <taxon>Bacteria</taxon>
        <taxon>Bacillati</taxon>
        <taxon>Actinomycetota</taxon>
        <taxon>Actinomycetes</taxon>
        <taxon>Propionibacteriales</taxon>
        <taxon>Nocardioidaceae</taxon>
        <taxon>Nocardioides</taxon>
    </lineage>
</organism>
<dbReference type="Gene3D" id="1.25.40.10">
    <property type="entry name" value="Tetratricopeptide repeat domain"/>
    <property type="match status" value="1"/>
</dbReference>
<dbReference type="SUPFAM" id="SSF48452">
    <property type="entry name" value="TPR-like"/>
    <property type="match status" value="1"/>
</dbReference>
<sequence>MTQQPFSRPGAIDLSGLGKPAPQAGPPAGAPSAPAAGGGSSYSVVVDDQSFQGLLEQSMTAPVLLVFYSRTRMPESGQLADDLETVVAEHDGRYLLGLVDIDAVPQIAQAMQIPSIPLVVAVVDGRPTPLLQDALPIDELRTALTQVAQQLTAGGVTGRHQPRSSVAPATDGEEEVVDPRYAPAQDALAAGDIDGAVAEYQKLVASNPADVEAAGGLAIAKVMQRTQGVDLSTARAAAAESPDDVDAQTMVADLDMLGGHVEDAFTRLVNLVARTTDKDREKARDHLLALFAAVGNDDPRVLAGRRNLASALF</sequence>
<evidence type="ECO:0000256" key="1">
    <source>
        <dbReference type="SAM" id="MobiDB-lite"/>
    </source>
</evidence>
<accession>A0A4Q2RRA8</accession>
<dbReference type="Pfam" id="PF14561">
    <property type="entry name" value="TPR_20"/>
    <property type="match status" value="1"/>
</dbReference>
<reference evidence="2 3" key="1">
    <citation type="submission" date="2019-01" db="EMBL/GenBank/DDBJ databases">
        <title>Novel species of Nocardioides.</title>
        <authorList>
            <person name="Liu Q."/>
            <person name="Xin Y.-H."/>
        </authorList>
    </citation>
    <scope>NUCLEOTIDE SEQUENCE [LARGE SCALE GENOMIC DNA]</scope>
    <source>
        <strain evidence="2 3">CGMCC 4.6882</strain>
    </source>
</reference>
<protein>
    <submittedName>
        <fullName evidence="2">Tetratricopeptide repeat protein</fullName>
    </submittedName>
</protein>
<feature type="region of interest" description="Disordered" evidence="1">
    <location>
        <begin position="153"/>
        <end position="175"/>
    </location>
</feature>
<gene>
    <name evidence="2" type="ORF">EUA93_19300</name>
</gene>
<keyword evidence="3" id="KW-1185">Reference proteome</keyword>
<feature type="region of interest" description="Disordered" evidence="1">
    <location>
        <begin position="1"/>
        <end position="39"/>
    </location>
</feature>
<dbReference type="Proteomes" id="UP000294071">
    <property type="component" value="Unassembled WGS sequence"/>
</dbReference>
<dbReference type="Gene3D" id="3.40.30.10">
    <property type="entry name" value="Glutaredoxin"/>
    <property type="match status" value="1"/>
</dbReference>
<comment type="caution">
    <text evidence="2">The sequence shown here is derived from an EMBL/GenBank/DDBJ whole genome shotgun (WGS) entry which is preliminary data.</text>
</comment>
<evidence type="ECO:0000313" key="2">
    <source>
        <dbReference type="EMBL" id="RYB91076.1"/>
    </source>
</evidence>
<dbReference type="InterPro" id="IPR011990">
    <property type="entry name" value="TPR-like_helical_dom_sf"/>
</dbReference>
<name>A0A4Q2RRA8_9ACTN</name>
<dbReference type="RefSeq" id="WP_129401971.1">
    <property type="nucleotide sequence ID" value="NZ_SDWT01000003.1"/>
</dbReference>
<proteinExistence type="predicted"/>
<dbReference type="InterPro" id="IPR036249">
    <property type="entry name" value="Thioredoxin-like_sf"/>
</dbReference>
<evidence type="ECO:0000313" key="3">
    <source>
        <dbReference type="Proteomes" id="UP000294071"/>
    </source>
</evidence>
<dbReference type="SUPFAM" id="SSF52833">
    <property type="entry name" value="Thioredoxin-like"/>
    <property type="match status" value="1"/>
</dbReference>
<dbReference type="AlphaFoldDB" id="A0A4Q2RRA8"/>
<dbReference type="EMBL" id="SDWT01000003">
    <property type="protein sequence ID" value="RYB91076.1"/>
    <property type="molecule type" value="Genomic_DNA"/>
</dbReference>